<dbReference type="InterPro" id="IPR036291">
    <property type="entry name" value="NAD(P)-bd_dom_sf"/>
</dbReference>
<gene>
    <name evidence="12" type="ORF">EOE65_05880</name>
</gene>
<name>A0A437QBG5_9GAMM</name>
<dbReference type="Proteomes" id="UP000282818">
    <property type="component" value="Unassembled WGS sequence"/>
</dbReference>
<evidence type="ECO:0000259" key="10">
    <source>
        <dbReference type="Pfam" id="PF00999"/>
    </source>
</evidence>
<keyword evidence="6 9" id="KW-1133">Transmembrane helix</keyword>
<dbReference type="GO" id="GO:0005886">
    <property type="term" value="C:plasma membrane"/>
    <property type="evidence" value="ECO:0007669"/>
    <property type="project" value="UniProtKB-SubCell"/>
</dbReference>
<dbReference type="InterPro" id="IPR006153">
    <property type="entry name" value="Cation/H_exchanger_TM"/>
</dbReference>
<sequence length="604" mass="65423">MIALIALAGLGCQWLAWRVKLPAIVFLLLAGILAGPVSGILNPDQLLGDLLFPFVSLAIAIILFEGSLTLHFNQTRDVGGVVWRLVSIGAVLTWGLIAFATHTLIGLSPPLSALFGALVVVTGPTVIVPMLRTLRATERIANTLRWEGILIDPVGALMAVVIYEWIASGHMEASLPSHLLLFGEIALVGTVFGVVAAAAMTVALRRYWLPEYLHAFGTLSVVLITFTLANQVAHESGLLAVTVMGIWLANARGVHVAEILTFKEHLTVLLISALFIILAARMDLQALLELGIPALMLLACIQFIIRPLVVFACALGSDLSWQEKAVIAWVGPRGIIAAAVSALFALKLEQAGYEEAQLLTALAFSIIIGTVIFQSATARFLATRLGVTEPEPRGVLIIGANLVARAIAKALEKHDIACTLVDPHYDNIRAARMEGLSTLLGNPLSGHIEEHLALGRFRYVLAATPQHETNALACLHFKSEFAERFIFSIKTERNGSLQERAEVAEKRQGQVIGEHALGFQQLAKLIAKGAAIRTTQLTSDYTFQQWREAHDGNRELLAVFDPNKHLHFVTPGIQNEIGVDWLLLSLELVDTVESTLHESKPATL</sequence>
<feature type="transmembrane region" description="Helical" evidence="9">
    <location>
        <begin position="290"/>
        <end position="314"/>
    </location>
</feature>
<dbReference type="Gene3D" id="3.40.50.720">
    <property type="entry name" value="NAD(P)-binding Rossmann-like Domain"/>
    <property type="match status" value="1"/>
</dbReference>
<evidence type="ECO:0000256" key="4">
    <source>
        <dbReference type="ARBA" id="ARBA00022475"/>
    </source>
</evidence>
<feature type="domain" description="RCK N-terminal" evidence="11">
    <location>
        <begin position="395"/>
        <end position="501"/>
    </location>
</feature>
<feature type="transmembrane region" description="Helical" evidence="9">
    <location>
        <begin position="358"/>
        <end position="376"/>
    </location>
</feature>
<protein>
    <submittedName>
        <fullName evidence="12">Sodium:proton antiporter</fullName>
    </submittedName>
</protein>
<dbReference type="PANTHER" id="PTHR32507">
    <property type="entry name" value="NA(+)/H(+) ANTIPORTER 1"/>
    <property type="match status" value="1"/>
</dbReference>
<feature type="transmembrane region" description="Helical" evidence="9">
    <location>
        <begin position="111"/>
        <end position="134"/>
    </location>
</feature>
<dbReference type="GO" id="GO:0006813">
    <property type="term" value="P:potassium ion transport"/>
    <property type="evidence" value="ECO:0007669"/>
    <property type="project" value="InterPro"/>
</dbReference>
<proteinExistence type="predicted"/>
<feature type="transmembrane region" description="Helical" evidence="9">
    <location>
        <begin position="326"/>
        <end position="346"/>
    </location>
</feature>
<dbReference type="InterPro" id="IPR003148">
    <property type="entry name" value="RCK_N"/>
</dbReference>
<evidence type="ECO:0000259" key="11">
    <source>
        <dbReference type="Pfam" id="PF02254"/>
    </source>
</evidence>
<evidence type="ECO:0000256" key="8">
    <source>
        <dbReference type="ARBA" id="ARBA00023136"/>
    </source>
</evidence>
<feature type="transmembrane region" description="Helical" evidence="9">
    <location>
        <begin position="178"/>
        <end position="200"/>
    </location>
</feature>
<feature type="transmembrane region" description="Helical" evidence="9">
    <location>
        <begin position="266"/>
        <end position="284"/>
    </location>
</feature>
<feature type="domain" description="Cation/H+ exchanger transmembrane" evidence="10">
    <location>
        <begin position="6"/>
        <end position="381"/>
    </location>
</feature>
<dbReference type="AlphaFoldDB" id="A0A437QBG5"/>
<dbReference type="Pfam" id="PF02254">
    <property type="entry name" value="TrkA_N"/>
    <property type="match status" value="1"/>
</dbReference>
<evidence type="ECO:0000256" key="6">
    <source>
        <dbReference type="ARBA" id="ARBA00022989"/>
    </source>
</evidence>
<keyword evidence="5 9" id="KW-0812">Transmembrane</keyword>
<keyword evidence="7" id="KW-0406">Ion transport</keyword>
<feature type="transmembrane region" description="Helical" evidence="9">
    <location>
        <begin position="21"/>
        <end position="38"/>
    </location>
</feature>
<reference evidence="12 13" key="1">
    <citation type="submission" date="2019-01" db="EMBL/GenBank/DDBJ databases">
        <authorList>
            <person name="Chen W.-M."/>
        </authorList>
    </citation>
    <scope>NUCLEOTIDE SEQUENCE [LARGE SCALE GENOMIC DNA]</scope>
    <source>
        <strain evidence="12 13">HPM-16</strain>
    </source>
</reference>
<keyword evidence="13" id="KW-1185">Reference proteome</keyword>
<keyword evidence="2" id="KW-0813">Transport</keyword>
<feature type="transmembrane region" description="Helical" evidence="9">
    <location>
        <begin position="82"/>
        <end position="105"/>
    </location>
</feature>
<comment type="subcellular location">
    <subcellularLocation>
        <location evidence="1">Cell membrane</location>
        <topology evidence="1">Multi-pass membrane protein</topology>
    </subcellularLocation>
</comment>
<dbReference type="PANTHER" id="PTHR32507:SF0">
    <property type="entry name" value="NA(+)_H(+) ANTIPORTER 2-RELATED"/>
    <property type="match status" value="1"/>
</dbReference>
<evidence type="ECO:0000256" key="3">
    <source>
        <dbReference type="ARBA" id="ARBA00022449"/>
    </source>
</evidence>
<evidence type="ECO:0000256" key="9">
    <source>
        <dbReference type="SAM" id="Phobius"/>
    </source>
</evidence>
<evidence type="ECO:0000256" key="2">
    <source>
        <dbReference type="ARBA" id="ARBA00022448"/>
    </source>
</evidence>
<dbReference type="GO" id="GO:0015297">
    <property type="term" value="F:antiporter activity"/>
    <property type="evidence" value="ECO:0007669"/>
    <property type="project" value="UniProtKB-KW"/>
</dbReference>
<keyword evidence="4" id="KW-1003">Cell membrane</keyword>
<keyword evidence="3" id="KW-0050">Antiport</keyword>
<dbReference type="Pfam" id="PF00999">
    <property type="entry name" value="Na_H_Exchanger"/>
    <property type="match status" value="1"/>
</dbReference>
<evidence type="ECO:0000256" key="5">
    <source>
        <dbReference type="ARBA" id="ARBA00022692"/>
    </source>
</evidence>
<feature type="transmembrane region" description="Helical" evidence="9">
    <location>
        <begin position="50"/>
        <end position="70"/>
    </location>
</feature>
<feature type="transmembrane region" description="Helical" evidence="9">
    <location>
        <begin position="146"/>
        <end position="166"/>
    </location>
</feature>
<feature type="transmembrane region" description="Helical" evidence="9">
    <location>
        <begin position="212"/>
        <end position="230"/>
    </location>
</feature>
<dbReference type="Gene3D" id="1.20.1530.20">
    <property type="match status" value="1"/>
</dbReference>
<keyword evidence="8 9" id="KW-0472">Membrane</keyword>
<evidence type="ECO:0000313" key="12">
    <source>
        <dbReference type="EMBL" id="RVU31835.1"/>
    </source>
</evidence>
<evidence type="ECO:0000256" key="1">
    <source>
        <dbReference type="ARBA" id="ARBA00004651"/>
    </source>
</evidence>
<comment type="caution">
    <text evidence="12">The sequence shown here is derived from an EMBL/GenBank/DDBJ whole genome shotgun (WGS) entry which is preliminary data.</text>
</comment>
<dbReference type="SUPFAM" id="SSF51735">
    <property type="entry name" value="NAD(P)-binding Rossmann-fold domains"/>
    <property type="match status" value="1"/>
</dbReference>
<dbReference type="EMBL" id="SACQ01000002">
    <property type="protein sequence ID" value="RVU31835.1"/>
    <property type="molecule type" value="Genomic_DNA"/>
</dbReference>
<dbReference type="GO" id="GO:1902600">
    <property type="term" value="P:proton transmembrane transport"/>
    <property type="evidence" value="ECO:0007669"/>
    <property type="project" value="InterPro"/>
</dbReference>
<evidence type="ECO:0000313" key="13">
    <source>
        <dbReference type="Proteomes" id="UP000282818"/>
    </source>
</evidence>
<accession>A0A437QBG5</accession>
<dbReference type="InterPro" id="IPR038770">
    <property type="entry name" value="Na+/solute_symporter_sf"/>
</dbReference>
<evidence type="ECO:0000256" key="7">
    <source>
        <dbReference type="ARBA" id="ARBA00023065"/>
    </source>
</evidence>
<organism evidence="12 13">
    <name type="scientific">Neptunomonas marina</name>
    <dbReference type="NCBI Taxonomy" id="1815562"/>
    <lineage>
        <taxon>Bacteria</taxon>
        <taxon>Pseudomonadati</taxon>
        <taxon>Pseudomonadota</taxon>
        <taxon>Gammaproteobacteria</taxon>
        <taxon>Oceanospirillales</taxon>
        <taxon>Oceanospirillaceae</taxon>
        <taxon>Neptunomonas</taxon>
    </lineage>
</organism>